<feature type="domain" description="Acyl-CoA dehydrogenase/oxidase N-terminal" evidence="13">
    <location>
        <begin position="41"/>
        <end position="156"/>
    </location>
</feature>
<dbReference type="EC" id="1.3.99.41" evidence="8"/>
<dbReference type="Proteomes" id="UP000235162">
    <property type="component" value="Unassembled WGS sequence"/>
</dbReference>
<comment type="catalytic activity">
    <reaction evidence="6">
        <text>3-(methylsulfanyl)propanoyl-CoA + oxidized [electron-transfer flavoprotein] + H(+) = 3-(methylsulfanyl)acryloyl-CoA + reduced [electron-transfer flavoprotein]</text>
        <dbReference type="Rhea" id="RHEA:52612"/>
        <dbReference type="Rhea" id="RHEA-COMP:10685"/>
        <dbReference type="Rhea" id="RHEA-COMP:10686"/>
        <dbReference type="ChEBI" id="CHEBI:15378"/>
        <dbReference type="ChEBI" id="CHEBI:57692"/>
        <dbReference type="ChEBI" id="CHEBI:58307"/>
        <dbReference type="ChEBI" id="CHEBI:82815"/>
        <dbReference type="ChEBI" id="CHEBI:84994"/>
        <dbReference type="EC" id="1.3.99.41"/>
    </reaction>
    <physiologicalReaction direction="left-to-right" evidence="6">
        <dbReference type="Rhea" id="RHEA:52613"/>
    </physiologicalReaction>
</comment>
<dbReference type="KEGG" id="hja:BST95_16050"/>
<evidence type="ECO:0000256" key="8">
    <source>
        <dbReference type="ARBA" id="ARBA00066694"/>
    </source>
</evidence>
<dbReference type="InterPro" id="IPR013786">
    <property type="entry name" value="AcylCoA_DH/ox_N"/>
</dbReference>
<dbReference type="InterPro" id="IPR036250">
    <property type="entry name" value="AcylCo_DH-like_C"/>
</dbReference>
<dbReference type="SUPFAM" id="SSF56645">
    <property type="entry name" value="Acyl-CoA dehydrogenase NM domain-like"/>
    <property type="match status" value="1"/>
</dbReference>
<evidence type="ECO:0000259" key="11">
    <source>
        <dbReference type="Pfam" id="PF00441"/>
    </source>
</evidence>
<keyword evidence="4 10" id="KW-0274">FAD</keyword>
<evidence type="ECO:0000313" key="16">
    <source>
        <dbReference type="Proteomes" id="UP000235162"/>
    </source>
</evidence>
<dbReference type="GO" id="GO:0050660">
    <property type="term" value="F:flavin adenine dinucleotide binding"/>
    <property type="evidence" value="ECO:0007669"/>
    <property type="project" value="InterPro"/>
</dbReference>
<accession>A0AAP8MGU0</accession>
<sequence>MPDYRAPLTDMAFVNKELLGMDHYQQLDGCEPLTEDLWDAIVDGGAKFAENVLAPLNRNGDEQGCDFDNGQVSTPEGFAEAFRQYGEAGWQSLSIPTDEGGQGLPGSMSTLLTEMTAAANYAWSMYPGLAHAPITCIRAGGTEAQKATYLPKLYSLEWAGTMCLTESHCGSDVGLLRTKANPNGDGSYTITGTKIFISGGEQDITENIIHAVLARVEGAPEGTSGISLFLVPKVMVNDDGSLGERNAVHCGSIEHKMGIKGSATCVMNFDGATGFLLGEENRGLEVMFKIMNTARLGTALQGVCLGEAAFQGALAYARERLQMRALSGVQNPDGPADPIIAHPDVRRMLMTQKALIEGSRAFIHWLSRLNDLTQYGSEEQAAEADDLMSLLTPIAKAFCTETGVEVTNLGVQVFGGHGYIREHGMEQLLRDMRIATIYEGTTGIQSLDLLGRKVMGSGGKLLRNFTKRVHKFCEAQAGNSAISEFIEPLAAVNAQWGEITMQVGEKAMENADEIGAASVDYTLFGGYVALAYMWAQMAEIALQQDGDFYTAKLATARFYFQRILPRAEAHARAAVAGAGSVMDLEESLLHL</sequence>
<dbReference type="InterPro" id="IPR009075">
    <property type="entry name" value="AcylCo_DH/oxidase_C"/>
</dbReference>
<dbReference type="AlphaFoldDB" id="A0AAP8MGU0"/>
<dbReference type="InterPro" id="IPR037069">
    <property type="entry name" value="AcylCoA_DH/ox_N_sf"/>
</dbReference>
<dbReference type="Gene3D" id="1.20.140.10">
    <property type="entry name" value="Butyryl-CoA Dehydrogenase, subunit A, domain 3"/>
    <property type="match status" value="1"/>
</dbReference>
<evidence type="ECO:0000256" key="2">
    <source>
        <dbReference type="ARBA" id="ARBA00009347"/>
    </source>
</evidence>
<comment type="similarity">
    <text evidence="2 10">Belongs to the acyl-CoA dehydrogenase family.</text>
</comment>
<comment type="caution">
    <text evidence="15">The sequence shown here is derived from an EMBL/GenBank/DDBJ whole genome shotgun (WGS) entry which is preliminary data.</text>
</comment>
<dbReference type="FunFam" id="2.40.110.10:FF:000031">
    <property type="entry name" value="Acyl-CoA dehydrogenase, putative"/>
    <property type="match status" value="1"/>
</dbReference>
<keyword evidence="5 10" id="KW-0560">Oxidoreductase</keyword>
<evidence type="ECO:0000256" key="3">
    <source>
        <dbReference type="ARBA" id="ARBA00022630"/>
    </source>
</evidence>
<dbReference type="Pfam" id="PF02771">
    <property type="entry name" value="Acyl-CoA_dh_N"/>
    <property type="match status" value="1"/>
</dbReference>
<dbReference type="PANTHER" id="PTHR42803">
    <property type="entry name" value="ACYL-COA DEHYDROGENASE"/>
    <property type="match status" value="1"/>
</dbReference>
<keyword evidence="16" id="KW-1185">Reference proteome</keyword>
<evidence type="ECO:0000256" key="7">
    <source>
        <dbReference type="ARBA" id="ARBA00058683"/>
    </source>
</evidence>
<keyword evidence="3 10" id="KW-0285">Flavoprotein</keyword>
<evidence type="ECO:0000256" key="6">
    <source>
        <dbReference type="ARBA" id="ARBA00051388"/>
    </source>
</evidence>
<evidence type="ECO:0000256" key="10">
    <source>
        <dbReference type="RuleBase" id="RU362125"/>
    </source>
</evidence>
<name>A0AAP8MGU0_9GAMM</name>
<dbReference type="PANTHER" id="PTHR42803:SF1">
    <property type="entry name" value="BROAD-SPECIFICITY LINEAR ACYL-COA DEHYDROGENASE FADE5"/>
    <property type="match status" value="1"/>
</dbReference>
<evidence type="ECO:0000256" key="9">
    <source>
        <dbReference type="ARBA" id="ARBA00069043"/>
    </source>
</evidence>
<dbReference type="Pfam" id="PF00441">
    <property type="entry name" value="Acyl-CoA_dh_1"/>
    <property type="match status" value="1"/>
</dbReference>
<dbReference type="InterPro" id="IPR006091">
    <property type="entry name" value="Acyl-CoA_Oxase/DH_mid-dom"/>
</dbReference>
<dbReference type="InterPro" id="IPR025878">
    <property type="entry name" value="Acyl-CoA_dh-like_C_dom"/>
</dbReference>
<comment type="function">
    <text evidence="7">Involved in the assimilation of dimethylsulphoniopropionate (DMSP), an important compound in the fixation of carbon in marine phytoplankton, by mediating the conversion of 3-(methylthio)propanoyl-CoA (MMPA-CoA) to 3-(methylthio)acryloyl-CoA (MTA-CoA).</text>
</comment>
<evidence type="ECO:0000256" key="1">
    <source>
        <dbReference type="ARBA" id="ARBA00001974"/>
    </source>
</evidence>
<dbReference type="Gene3D" id="2.40.110.10">
    <property type="entry name" value="Butyryl-CoA Dehydrogenase, subunit A, domain 2"/>
    <property type="match status" value="1"/>
</dbReference>
<organism evidence="15 16">
    <name type="scientific">Halioglobus japonicus</name>
    <dbReference type="NCBI Taxonomy" id="930805"/>
    <lineage>
        <taxon>Bacteria</taxon>
        <taxon>Pseudomonadati</taxon>
        <taxon>Pseudomonadota</taxon>
        <taxon>Gammaproteobacteria</taxon>
        <taxon>Cellvibrionales</taxon>
        <taxon>Halieaceae</taxon>
        <taxon>Halioglobus</taxon>
    </lineage>
</organism>
<dbReference type="RefSeq" id="WP_084200518.1">
    <property type="nucleotide sequence ID" value="NZ_BMYL01000001.1"/>
</dbReference>
<dbReference type="Pfam" id="PF02770">
    <property type="entry name" value="Acyl-CoA_dh_M"/>
    <property type="match status" value="1"/>
</dbReference>
<feature type="domain" description="Acyl-CoA oxidase/dehydrogenase middle" evidence="12">
    <location>
        <begin position="162"/>
        <end position="270"/>
    </location>
</feature>
<comment type="cofactor">
    <cofactor evidence="1 10">
        <name>FAD</name>
        <dbReference type="ChEBI" id="CHEBI:57692"/>
    </cofactor>
</comment>
<dbReference type="InterPro" id="IPR046373">
    <property type="entry name" value="Acyl-CoA_Oxase/DH_mid-dom_sf"/>
</dbReference>
<evidence type="ECO:0000256" key="4">
    <source>
        <dbReference type="ARBA" id="ARBA00022827"/>
    </source>
</evidence>
<evidence type="ECO:0000259" key="14">
    <source>
        <dbReference type="Pfam" id="PF12806"/>
    </source>
</evidence>
<evidence type="ECO:0000256" key="5">
    <source>
        <dbReference type="ARBA" id="ARBA00023002"/>
    </source>
</evidence>
<dbReference type="SUPFAM" id="SSF47203">
    <property type="entry name" value="Acyl-CoA dehydrogenase C-terminal domain-like"/>
    <property type="match status" value="1"/>
</dbReference>
<proteinExistence type="inferred from homology"/>
<evidence type="ECO:0000313" key="15">
    <source>
        <dbReference type="EMBL" id="PLW87414.1"/>
    </source>
</evidence>
<dbReference type="Gene3D" id="1.10.540.10">
    <property type="entry name" value="Acyl-CoA dehydrogenase/oxidase, N-terminal domain"/>
    <property type="match status" value="1"/>
</dbReference>
<evidence type="ECO:0000259" key="13">
    <source>
        <dbReference type="Pfam" id="PF02771"/>
    </source>
</evidence>
<dbReference type="InterPro" id="IPR009100">
    <property type="entry name" value="AcylCoA_DH/oxidase_NM_dom_sf"/>
</dbReference>
<gene>
    <name evidence="15" type="ORF">C0029_02150</name>
</gene>
<dbReference type="InterPro" id="IPR052166">
    <property type="entry name" value="Diverse_Acyl-CoA_DH"/>
</dbReference>
<dbReference type="GO" id="GO:0016627">
    <property type="term" value="F:oxidoreductase activity, acting on the CH-CH group of donors"/>
    <property type="evidence" value="ECO:0007669"/>
    <property type="project" value="InterPro"/>
</dbReference>
<reference evidence="15 16" key="1">
    <citation type="submission" date="2018-01" db="EMBL/GenBank/DDBJ databases">
        <title>The draft genome sequence of Halioglobus japonicus S1-36.</title>
        <authorList>
            <person name="Du Z.-J."/>
            <person name="Shi M.-J."/>
        </authorList>
    </citation>
    <scope>NUCLEOTIDE SEQUENCE [LARGE SCALE GENOMIC DNA]</scope>
    <source>
        <strain evidence="15 16">S1-36</strain>
    </source>
</reference>
<dbReference type="Pfam" id="PF12806">
    <property type="entry name" value="Acyl-CoA_dh_C"/>
    <property type="match status" value="1"/>
</dbReference>
<feature type="domain" description="Acyl-CoA dehydrogenase/oxidase C-terminal" evidence="11">
    <location>
        <begin position="281"/>
        <end position="447"/>
    </location>
</feature>
<evidence type="ECO:0000259" key="12">
    <source>
        <dbReference type="Pfam" id="PF02770"/>
    </source>
</evidence>
<feature type="domain" description="Acetyl-CoA dehydrogenase-like C-terminal" evidence="14">
    <location>
        <begin position="465"/>
        <end position="584"/>
    </location>
</feature>
<dbReference type="EMBL" id="PKUR01000001">
    <property type="protein sequence ID" value="PLW87414.1"/>
    <property type="molecule type" value="Genomic_DNA"/>
</dbReference>
<protein>
    <recommendedName>
        <fullName evidence="9">3-methylmercaptopropionyl-CoA dehydrogenase</fullName>
        <ecNumber evidence="8">1.3.99.41</ecNumber>
    </recommendedName>
</protein>